<dbReference type="Proteomes" id="UP001522462">
    <property type="component" value="Unassembled WGS sequence"/>
</dbReference>
<sequence length="96" mass="10851">MMYYVTKIDDEAYLGRILLDAKSQEAYFHQAKKMIDAAFGEDAVTFVTLNALYQTLGDSDTKETILLSKYAKPYESAIATKYPSATVKNYDVLETM</sequence>
<evidence type="ECO:0008006" key="3">
    <source>
        <dbReference type="Google" id="ProtNLM"/>
    </source>
</evidence>
<dbReference type="RefSeq" id="WP_162542452.1">
    <property type="nucleotide sequence ID" value="NZ_CP017195.1"/>
</dbReference>
<keyword evidence="2" id="KW-1185">Reference proteome</keyword>
<proteinExistence type="predicted"/>
<evidence type="ECO:0000313" key="1">
    <source>
        <dbReference type="EMBL" id="MCJ1977758.1"/>
    </source>
</evidence>
<name>A0ABT0AMH8_9LACT</name>
<accession>A0ABT0AMH8</accession>
<evidence type="ECO:0000313" key="2">
    <source>
        <dbReference type="Proteomes" id="UP001522462"/>
    </source>
</evidence>
<gene>
    <name evidence="1" type="ORF">GYN19_07295</name>
</gene>
<organism evidence="1 2">
    <name type="scientific">Pseudolactococcus paracarnosus</name>
    <dbReference type="NCBI Taxonomy" id="2749962"/>
    <lineage>
        <taxon>Bacteria</taxon>
        <taxon>Bacillati</taxon>
        <taxon>Bacillota</taxon>
        <taxon>Bacilli</taxon>
        <taxon>Lactobacillales</taxon>
        <taxon>Streptococcaceae</taxon>
        <taxon>Pseudolactococcus</taxon>
    </lineage>
</organism>
<protein>
    <recommendedName>
        <fullName evidence="3">DUF4288 domain-containing protein</fullName>
    </recommendedName>
</protein>
<reference evidence="1 2" key="1">
    <citation type="journal article" date="2022" name="Microbiol. Res.">
        <title>Comparative genome analysis, predicted lifestyle and antimicrobial strategies of Lactococcus carnosus and Lactococcus paracarnosus isolated from meat.</title>
        <authorList>
            <person name="Werum V."/>
            <person name="Ehrmann M."/>
            <person name="Vogel R."/>
            <person name="Hilgarth M."/>
        </authorList>
    </citation>
    <scope>NUCLEOTIDE SEQUENCE [LARGE SCALE GENOMIC DNA]</scope>
    <source>
        <strain evidence="1 2">TMW21897</strain>
    </source>
</reference>
<dbReference type="EMBL" id="JAAEDA010000010">
    <property type="protein sequence ID" value="MCJ1977758.1"/>
    <property type="molecule type" value="Genomic_DNA"/>
</dbReference>
<comment type="caution">
    <text evidence="1">The sequence shown here is derived from an EMBL/GenBank/DDBJ whole genome shotgun (WGS) entry which is preliminary data.</text>
</comment>